<proteinExistence type="predicted"/>
<evidence type="ECO:0000313" key="2">
    <source>
        <dbReference type="EMBL" id="GGK98079.1"/>
    </source>
</evidence>
<reference evidence="2" key="2">
    <citation type="submission" date="2020-09" db="EMBL/GenBank/DDBJ databases">
        <authorList>
            <person name="Sun Q."/>
            <person name="Ohkuma M."/>
        </authorList>
    </citation>
    <scope>NUCLEOTIDE SEQUENCE</scope>
    <source>
        <strain evidence="2">JCM 3035</strain>
    </source>
</reference>
<sequence>MELDALAGHGGTAPARTGRREQYGIDGSLADWAGRAVRRSRAGIARVERRDTERRAPRSLAP</sequence>
<evidence type="ECO:0000313" key="3">
    <source>
        <dbReference type="Proteomes" id="UP000637788"/>
    </source>
</evidence>
<dbReference type="Proteomes" id="UP000637788">
    <property type="component" value="Unassembled WGS sequence"/>
</dbReference>
<keyword evidence="3" id="KW-1185">Reference proteome</keyword>
<accession>A0A917RA93</accession>
<evidence type="ECO:0000256" key="1">
    <source>
        <dbReference type="SAM" id="MobiDB-lite"/>
    </source>
</evidence>
<gene>
    <name evidence="2" type="ORF">GCM10010094_68740</name>
</gene>
<organism evidence="2 3">
    <name type="scientific">Streptomyces flaveus</name>
    <dbReference type="NCBI Taxonomy" id="66370"/>
    <lineage>
        <taxon>Bacteria</taxon>
        <taxon>Bacillati</taxon>
        <taxon>Actinomycetota</taxon>
        <taxon>Actinomycetes</taxon>
        <taxon>Kitasatosporales</taxon>
        <taxon>Streptomycetaceae</taxon>
        <taxon>Streptomyces</taxon>
        <taxon>Streptomyces aurantiacus group</taxon>
    </lineage>
</organism>
<name>A0A917RA93_9ACTN</name>
<protein>
    <submittedName>
        <fullName evidence="2">Uncharacterized protein</fullName>
    </submittedName>
</protein>
<feature type="region of interest" description="Disordered" evidence="1">
    <location>
        <begin position="1"/>
        <end position="23"/>
    </location>
</feature>
<dbReference type="AlphaFoldDB" id="A0A917RA93"/>
<comment type="caution">
    <text evidence="2">The sequence shown here is derived from an EMBL/GenBank/DDBJ whole genome shotgun (WGS) entry which is preliminary data.</text>
</comment>
<reference evidence="2" key="1">
    <citation type="journal article" date="2014" name="Int. J. Syst. Evol. Microbiol.">
        <title>Complete genome sequence of Corynebacterium casei LMG S-19264T (=DSM 44701T), isolated from a smear-ripened cheese.</title>
        <authorList>
            <consortium name="US DOE Joint Genome Institute (JGI-PGF)"/>
            <person name="Walter F."/>
            <person name="Albersmeier A."/>
            <person name="Kalinowski J."/>
            <person name="Ruckert C."/>
        </authorList>
    </citation>
    <scope>NUCLEOTIDE SEQUENCE</scope>
    <source>
        <strain evidence="2">JCM 3035</strain>
    </source>
</reference>
<dbReference type="EMBL" id="BMPQ01000024">
    <property type="protein sequence ID" value="GGK98079.1"/>
    <property type="molecule type" value="Genomic_DNA"/>
</dbReference>